<feature type="compositionally biased region" description="Basic and acidic residues" evidence="1">
    <location>
        <begin position="256"/>
        <end position="269"/>
    </location>
</feature>
<accession>A0A3M6TAX8</accession>
<name>A0A3M6TAX8_POCDA</name>
<feature type="region of interest" description="Disordered" evidence="1">
    <location>
        <begin position="245"/>
        <end position="326"/>
    </location>
</feature>
<evidence type="ECO:0000313" key="3">
    <source>
        <dbReference type="Proteomes" id="UP000275408"/>
    </source>
</evidence>
<evidence type="ECO:0000256" key="1">
    <source>
        <dbReference type="SAM" id="MobiDB-lite"/>
    </source>
</evidence>
<keyword evidence="3" id="KW-1185">Reference proteome</keyword>
<evidence type="ECO:0000313" key="2">
    <source>
        <dbReference type="EMBL" id="RMX38479.1"/>
    </source>
</evidence>
<reference evidence="2 3" key="1">
    <citation type="journal article" date="2018" name="Sci. Rep.">
        <title>Comparative analysis of the Pocillopora damicornis genome highlights role of immune system in coral evolution.</title>
        <authorList>
            <person name="Cunning R."/>
            <person name="Bay R.A."/>
            <person name="Gillette P."/>
            <person name="Baker A.C."/>
            <person name="Traylor-Knowles N."/>
        </authorList>
    </citation>
    <scope>NUCLEOTIDE SEQUENCE [LARGE SCALE GENOMIC DNA]</scope>
    <source>
        <strain evidence="2">RSMAS</strain>
        <tissue evidence="2">Whole animal</tissue>
    </source>
</reference>
<organism evidence="2 3">
    <name type="scientific">Pocillopora damicornis</name>
    <name type="common">Cauliflower coral</name>
    <name type="synonym">Millepora damicornis</name>
    <dbReference type="NCBI Taxonomy" id="46731"/>
    <lineage>
        <taxon>Eukaryota</taxon>
        <taxon>Metazoa</taxon>
        <taxon>Cnidaria</taxon>
        <taxon>Anthozoa</taxon>
        <taxon>Hexacorallia</taxon>
        <taxon>Scleractinia</taxon>
        <taxon>Astrocoeniina</taxon>
        <taxon>Pocilloporidae</taxon>
        <taxon>Pocillopora</taxon>
    </lineage>
</organism>
<proteinExistence type="predicted"/>
<feature type="compositionally biased region" description="Polar residues" evidence="1">
    <location>
        <begin position="313"/>
        <end position="326"/>
    </location>
</feature>
<feature type="compositionally biased region" description="Low complexity" evidence="1">
    <location>
        <begin position="245"/>
        <end position="255"/>
    </location>
</feature>
<protein>
    <submittedName>
        <fullName evidence="2">Uncharacterized protein</fullName>
    </submittedName>
</protein>
<dbReference type="AlphaFoldDB" id="A0A3M6TAX8"/>
<comment type="caution">
    <text evidence="2">The sequence shown here is derived from an EMBL/GenBank/DDBJ whole genome shotgun (WGS) entry which is preliminary data.</text>
</comment>
<dbReference type="Proteomes" id="UP000275408">
    <property type="component" value="Unassembled WGS sequence"/>
</dbReference>
<dbReference type="OrthoDB" id="5961709at2759"/>
<gene>
    <name evidence="2" type="ORF">pdam_00016802</name>
</gene>
<dbReference type="EMBL" id="RCHS01003996">
    <property type="protein sequence ID" value="RMX38479.1"/>
    <property type="molecule type" value="Genomic_DNA"/>
</dbReference>
<feature type="compositionally biased region" description="Polar residues" evidence="1">
    <location>
        <begin position="292"/>
        <end position="305"/>
    </location>
</feature>
<sequence>MSSSSGSFLAGAMDFSSSNETEKKEPKCILATCGIWESVPQQNGKFIGTGSLIKDFFPKCDKKIHLVTSDKVISSDKLNCYSLYFKKSKDKGEEPKKLVDLVSDDVIFKSGLTIVPVDPNKLNFKKKRILGSLYQPLFTIPTKVRKDLRNDQLYCQVVESSGGPFTITPYQVKGIADKETYIADDISGKMESSRFYKDHRKGLGAPITITVDEEAVVVGAITLDNNNQISFVLFSEIDRKRICSDGGTSMTSSSSKDARQQETFEHSVDQDTPAQGKRKMPPYQYAIEIENSRTASENGMVTKGQQDWEGNLTVGNQHTSQSNHGR</sequence>